<dbReference type="Pfam" id="PF19567">
    <property type="entry name" value="CpsB_CapC"/>
    <property type="match status" value="1"/>
</dbReference>
<dbReference type="InterPro" id="IPR016195">
    <property type="entry name" value="Pol/histidinol_Pase-like"/>
</dbReference>
<dbReference type="HOGENOM" id="CLU_085966_1_0_9"/>
<evidence type="ECO:0000256" key="5">
    <source>
        <dbReference type="ARBA" id="ARBA00051722"/>
    </source>
</evidence>
<evidence type="ECO:0000256" key="3">
    <source>
        <dbReference type="ARBA" id="ARBA00022801"/>
    </source>
</evidence>
<gene>
    <name evidence="6" type="ORF">DESME_12090</name>
</gene>
<dbReference type="EC" id="3.1.3.48" evidence="2"/>
<comment type="similarity">
    <text evidence="1">Belongs to the metallo-dependent hydrolases superfamily. CpsB/CapC family.</text>
</comment>
<keyword evidence="7" id="KW-1185">Reference proteome</keyword>
<organism evidence="6 7">
    <name type="scientific">Desulfitobacterium metallireducens DSM 15288</name>
    <dbReference type="NCBI Taxonomy" id="871968"/>
    <lineage>
        <taxon>Bacteria</taxon>
        <taxon>Bacillati</taxon>
        <taxon>Bacillota</taxon>
        <taxon>Clostridia</taxon>
        <taxon>Eubacteriales</taxon>
        <taxon>Desulfitobacteriaceae</taxon>
        <taxon>Desulfitobacterium</taxon>
    </lineage>
</organism>
<dbReference type="PIRSF" id="PIRSF016557">
    <property type="entry name" value="Caps_synth_CpsB"/>
    <property type="match status" value="1"/>
</dbReference>
<keyword evidence="3" id="KW-0378">Hydrolase</keyword>
<name>W0EDU5_9FIRM</name>
<dbReference type="Gene3D" id="3.20.20.140">
    <property type="entry name" value="Metal-dependent hydrolases"/>
    <property type="match status" value="1"/>
</dbReference>
<dbReference type="KEGG" id="dmt:DESME_12090"/>
<dbReference type="PANTHER" id="PTHR39181:SF1">
    <property type="entry name" value="TYROSINE-PROTEIN PHOSPHATASE YWQE"/>
    <property type="match status" value="1"/>
</dbReference>
<dbReference type="GO" id="GO:0004725">
    <property type="term" value="F:protein tyrosine phosphatase activity"/>
    <property type="evidence" value="ECO:0007669"/>
    <property type="project" value="UniProtKB-EC"/>
</dbReference>
<comment type="catalytic activity">
    <reaction evidence="5">
        <text>O-phospho-L-tyrosyl-[protein] + H2O = L-tyrosyl-[protein] + phosphate</text>
        <dbReference type="Rhea" id="RHEA:10684"/>
        <dbReference type="Rhea" id="RHEA-COMP:10136"/>
        <dbReference type="Rhea" id="RHEA-COMP:20101"/>
        <dbReference type="ChEBI" id="CHEBI:15377"/>
        <dbReference type="ChEBI" id="CHEBI:43474"/>
        <dbReference type="ChEBI" id="CHEBI:46858"/>
        <dbReference type="ChEBI" id="CHEBI:61978"/>
        <dbReference type="EC" id="3.1.3.48"/>
    </reaction>
</comment>
<dbReference type="AlphaFoldDB" id="W0EDU5"/>
<dbReference type="EMBL" id="CP007032">
    <property type="protein sequence ID" value="AHF07668.1"/>
    <property type="molecule type" value="Genomic_DNA"/>
</dbReference>
<evidence type="ECO:0000313" key="7">
    <source>
        <dbReference type="Proteomes" id="UP000010847"/>
    </source>
</evidence>
<proteinExistence type="inferred from homology"/>
<dbReference type="Proteomes" id="UP000010847">
    <property type="component" value="Chromosome"/>
</dbReference>
<evidence type="ECO:0000256" key="1">
    <source>
        <dbReference type="ARBA" id="ARBA00005750"/>
    </source>
</evidence>
<evidence type="ECO:0000256" key="4">
    <source>
        <dbReference type="ARBA" id="ARBA00022912"/>
    </source>
</evidence>
<protein>
    <recommendedName>
        <fullName evidence="2">protein-tyrosine-phosphatase</fullName>
        <ecNumber evidence="2">3.1.3.48</ecNumber>
    </recommendedName>
</protein>
<dbReference type="InterPro" id="IPR016667">
    <property type="entry name" value="Caps_polysacc_synth_CpsB/CapC"/>
</dbReference>
<dbReference type="STRING" id="871968.DESME_12090"/>
<dbReference type="eggNOG" id="COG4464">
    <property type="taxonomic scope" value="Bacteria"/>
</dbReference>
<evidence type="ECO:0000256" key="2">
    <source>
        <dbReference type="ARBA" id="ARBA00013064"/>
    </source>
</evidence>
<dbReference type="RefSeq" id="WP_006716593.1">
    <property type="nucleotide sequence ID" value="NZ_CP007032.1"/>
</dbReference>
<dbReference type="PANTHER" id="PTHR39181">
    <property type="entry name" value="TYROSINE-PROTEIN PHOSPHATASE YWQE"/>
    <property type="match status" value="1"/>
</dbReference>
<sequence>MIDTHLHILPSLDDGVRDFEEAITLARQLVQVGYTQVIATPHVLGGKSFLSPEIIRKSVEQLNKILREQEIPLEVLPGAEIYLFPQLPRYVKEGRILTLGGQGKYLLVELPVLSLPHYVEKVFFELQVAGYHPVLAHPERYSYIMNDRALLEHWAGSGVLYQLNLRSLSGRYGSGPKEVALWLLKHHMISLVGTDTHHPSLENEPFLRELALLGDSLGEDGKDILMQRNPRAVLTQGAIQRTEFQGEFIRTKSRGKGNSGKKRWRLNFF</sequence>
<keyword evidence="4" id="KW-0904">Protein phosphatase</keyword>
<accession>W0EDU5</accession>
<dbReference type="GO" id="GO:0030145">
    <property type="term" value="F:manganese ion binding"/>
    <property type="evidence" value="ECO:0007669"/>
    <property type="project" value="InterPro"/>
</dbReference>
<dbReference type="OrthoDB" id="9788539at2"/>
<evidence type="ECO:0000313" key="6">
    <source>
        <dbReference type="EMBL" id="AHF07668.1"/>
    </source>
</evidence>
<dbReference type="SUPFAM" id="SSF89550">
    <property type="entry name" value="PHP domain-like"/>
    <property type="match status" value="1"/>
</dbReference>
<reference evidence="6 7" key="1">
    <citation type="submission" date="2013-12" db="EMBL/GenBank/DDBJ databases">
        <authorList>
            <consortium name="DOE Joint Genome Institute"/>
            <person name="Smidt H."/>
            <person name="Huntemann M."/>
            <person name="Han J."/>
            <person name="Chen A."/>
            <person name="Kyrpides N."/>
            <person name="Mavromatis K."/>
            <person name="Markowitz V."/>
            <person name="Palaniappan K."/>
            <person name="Ivanova N."/>
            <person name="Schaumberg A."/>
            <person name="Pati A."/>
            <person name="Liolios K."/>
            <person name="Nordberg H.P."/>
            <person name="Cantor M.N."/>
            <person name="Hua S.X."/>
            <person name="Woyke T."/>
        </authorList>
    </citation>
    <scope>NUCLEOTIDE SEQUENCE [LARGE SCALE GENOMIC DNA]</scope>
    <source>
        <strain evidence="7">DSM 15288</strain>
    </source>
</reference>